<dbReference type="Proteomes" id="UP001151532">
    <property type="component" value="Chromosome 10"/>
</dbReference>
<feature type="non-terminal residue" evidence="2">
    <location>
        <position position="58"/>
    </location>
</feature>
<organism evidence="2 3">
    <name type="scientific">Salix purpurea</name>
    <name type="common">Purple osier willow</name>
    <dbReference type="NCBI Taxonomy" id="77065"/>
    <lineage>
        <taxon>Eukaryota</taxon>
        <taxon>Viridiplantae</taxon>
        <taxon>Streptophyta</taxon>
        <taxon>Embryophyta</taxon>
        <taxon>Tracheophyta</taxon>
        <taxon>Spermatophyta</taxon>
        <taxon>Magnoliopsida</taxon>
        <taxon>eudicotyledons</taxon>
        <taxon>Gunneridae</taxon>
        <taxon>Pentapetalae</taxon>
        <taxon>rosids</taxon>
        <taxon>fabids</taxon>
        <taxon>Malpighiales</taxon>
        <taxon>Salicaceae</taxon>
        <taxon>Saliceae</taxon>
        <taxon>Salix</taxon>
    </lineage>
</organism>
<evidence type="ECO:0000256" key="1">
    <source>
        <dbReference type="SAM" id="MobiDB-lite"/>
    </source>
</evidence>
<reference evidence="2" key="1">
    <citation type="submission" date="2022-11" db="EMBL/GenBank/DDBJ databases">
        <authorList>
            <person name="Hyden B.L."/>
            <person name="Feng K."/>
            <person name="Yates T."/>
            <person name="Jawdy S."/>
            <person name="Smart L.B."/>
            <person name="Muchero W."/>
        </authorList>
    </citation>
    <scope>NUCLEOTIDE SEQUENCE</scope>
    <source>
        <tissue evidence="2">Shoot tip</tissue>
    </source>
</reference>
<proteinExistence type="predicted"/>
<feature type="region of interest" description="Disordered" evidence="1">
    <location>
        <begin position="1"/>
        <end position="58"/>
    </location>
</feature>
<feature type="compositionally biased region" description="Low complexity" evidence="1">
    <location>
        <begin position="34"/>
        <end position="44"/>
    </location>
</feature>
<comment type="caution">
    <text evidence="2">The sequence shown here is derived from an EMBL/GenBank/DDBJ whole genome shotgun (WGS) entry which is preliminary data.</text>
</comment>
<evidence type="ECO:0000313" key="2">
    <source>
        <dbReference type="EMBL" id="KAJ6718505.1"/>
    </source>
</evidence>
<dbReference type="AlphaFoldDB" id="A0A9Q0TVI3"/>
<protein>
    <submittedName>
        <fullName evidence="2">Uncharacterized protein</fullName>
    </submittedName>
</protein>
<keyword evidence="3" id="KW-1185">Reference proteome</keyword>
<gene>
    <name evidence="2" type="ORF">OIU79_006401</name>
</gene>
<name>A0A9Q0TVI3_SALPP</name>
<sequence>MVSHHPPHHLHPSHLYPTSFSLVGPQPSQQTTGSKSEASSSSSARPTGRTRYSVPISS</sequence>
<feature type="compositionally biased region" description="Basic residues" evidence="1">
    <location>
        <begin position="1"/>
        <end position="12"/>
    </location>
</feature>
<evidence type="ECO:0000313" key="3">
    <source>
        <dbReference type="Proteomes" id="UP001151532"/>
    </source>
</evidence>
<accession>A0A9Q0TVI3</accession>
<feature type="compositionally biased region" description="Polar residues" evidence="1">
    <location>
        <begin position="16"/>
        <end position="33"/>
    </location>
</feature>
<dbReference type="EMBL" id="JAPFFK010000014">
    <property type="protein sequence ID" value="KAJ6718505.1"/>
    <property type="molecule type" value="Genomic_DNA"/>
</dbReference>
<reference evidence="2" key="2">
    <citation type="journal article" date="2023" name="Int. J. Mol. Sci.">
        <title>De Novo Assembly and Annotation of 11 Diverse Shrub Willow (Salix) Genomes Reveals Novel Gene Organization in Sex-Linked Regions.</title>
        <authorList>
            <person name="Hyden B."/>
            <person name="Feng K."/>
            <person name="Yates T.B."/>
            <person name="Jawdy S."/>
            <person name="Cereghino C."/>
            <person name="Smart L.B."/>
            <person name="Muchero W."/>
        </authorList>
    </citation>
    <scope>NUCLEOTIDE SEQUENCE</scope>
    <source>
        <tissue evidence="2">Shoot tip</tissue>
    </source>
</reference>